<proteinExistence type="predicted"/>
<evidence type="ECO:0000313" key="2">
    <source>
        <dbReference type="Proteomes" id="UP001500642"/>
    </source>
</evidence>
<organism evidence="1 2">
    <name type="scientific">Brevibacterium pityocampae</name>
    <dbReference type="NCBI Taxonomy" id="506594"/>
    <lineage>
        <taxon>Bacteria</taxon>
        <taxon>Bacillati</taxon>
        <taxon>Actinomycetota</taxon>
        <taxon>Actinomycetes</taxon>
        <taxon>Micrococcales</taxon>
        <taxon>Brevibacteriaceae</taxon>
        <taxon>Brevibacterium</taxon>
    </lineage>
</organism>
<gene>
    <name evidence="1" type="ORF">GCM10023167_23580</name>
</gene>
<evidence type="ECO:0000313" key="1">
    <source>
        <dbReference type="EMBL" id="GAA4393985.1"/>
    </source>
</evidence>
<accession>A0ABP8JPY8</accession>
<dbReference type="RefSeq" id="WP_345032330.1">
    <property type="nucleotide sequence ID" value="NZ_BAABGL010000018.1"/>
</dbReference>
<reference evidence="2" key="1">
    <citation type="journal article" date="2019" name="Int. J. Syst. Evol. Microbiol.">
        <title>The Global Catalogue of Microorganisms (GCM) 10K type strain sequencing project: providing services to taxonomists for standard genome sequencing and annotation.</title>
        <authorList>
            <consortium name="The Broad Institute Genomics Platform"/>
            <consortium name="The Broad Institute Genome Sequencing Center for Infectious Disease"/>
            <person name="Wu L."/>
            <person name="Ma J."/>
        </authorList>
    </citation>
    <scope>NUCLEOTIDE SEQUENCE [LARGE SCALE GENOMIC DNA]</scope>
    <source>
        <strain evidence="2">JCM 17808</strain>
    </source>
</reference>
<protein>
    <submittedName>
        <fullName evidence="1">Uncharacterized protein</fullName>
    </submittedName>
</protein>
<comment type="caution">
    <text evidence="1">The sequence shown here is derived from an EMBL/GenBank/DDBJ whole genome shotgun (WGS) entry which is preliminary data.</text>
</comment>
<keyword evidence="2" id="KW-1185">Reference proteome</keyword>
<dbReference type="EMBL" id="BAABGL010000018">
    <property type="protein sequence ID" value="GAA4393985.1"/>
    <property type="molecule type" value="Genomic_DNA"/>
</dbReference>
<name>A0ABP8JPY8_9MICO</name>
<dbReference type="Proteomes" id="UP001500642">
    <property type="component" value="Unassembled WGS sequence"/>
</dbReference>
<sequence length="60" mass="5908">METVASSEANLIAEILIAVDRIQVEAAPTGEAPIAAAVEAAADRVAAVAGLQVHPADASA</sequence>